<proteinExistence type="predicted"/>
<dbReference type="RefSeq" id="WP_086681302.1">
    <property type="nucleotide sequence ID" value="NZ_FNUJ01000010.1"/>
</dbReference>
<dbReference type="AlphaFoldDB" id="A0A1H5RG70"/>
<dbReference type="STRING" id="218821.SAMN05421837_110256"/>
<keyword evidence="2" id="KW-1185">Reference proteome</keyword>
<sequence>MTAGEPVATELTGLGGRLGEARLGPLHAGPAAGSAFEPPPGAAGLELRTRFTLERADHGAPFVAAHLVVGFDDPRVRVCEAAGEAPGLPMAISELPGGCGWLLGDPLGDVPIPLGGEARAVLCAPPELTVVSGFVRLDVTVLVGRGRPRRAHGGSPPVRFEVPPPEGWALDARPAPAEPVRTRSPAVRLCVAVDTESYSRFSTGEAARSQQRLVDVLARARRHAGLREADVDLQQSGDGQFAILPAGVDESAVIPRLVSAIRTELAATNADLNAHARLRLRVALHRGHVAAGVNGWVGSATIAVHRLLDSAPVRAALAREHDADFALIVSDVLYTDIITDGYGSLDPADFAPAEVRLPEKNFAESAWVYVPKS</sequence>
<gene>
    <name evidence="1" type="ORF">SAMN05421837_110256</name>
</gene>
<name>A0A1H5RG70_9PSEU</name>
<dbReference type="EMBL" id="FNUJ01000010">
    <property type="protein sequence ID" value="SEF36501.1"/>
    <property type="molecule type" value="Genomic_DNA"/>
</dbReference>
<evidence type="ECO:0008006" key="3">
    <source>
        <dbReference type="Google" id="ProtNLM"/>
    </source>
</evidence>
<dbReference type="Proteomes" id="UP000198878">
    <property type="component" value="Unassembled WGS sequence"/>
</dbReference>
<protein>
    <recommendedName>
        <fullName evidence="3">Guanylate cyclase domain-containing protein</fullName>
    </recommendedName>
</protein>
<accession>A0A1H5RG70</accession>
<dbReference type="OrthoDB" id="4961576at2"/>
<evidence type="ECO:0000313" key="2">
    <source>
        <dbReference type="Proteomes" id="UP000198878"/>
    </source>
</evidence>
<reference evidence="2" key="1">
    <citation type="submission" date="2016-10" db="EMBL/GenBank/DDBJ databases">
        <authorList>
            <person name="Varghese N."/>
            <person name="Submissions S."/>
        </authorList>
    </citation>
    <scope>NUCLEOTIDE SEQUENCE [LARGE SCALE GENOMIC DNA]</scope>
    <source>
        <strain evidence="2">DSM 44654</strain>
    </source>
</reference>
<evidence type="ECO:0000313" key="1">
    <source>
        <dbReference type="EMBL" id="SEF36501.1"/>
    </source>
</evidence>
<organism evidence="1 2">
    <name type="scientific">Amycolatopsis pretoriensis</name>
    <dbReference type="NCBI Taxonomy" id="218821"/>
    <lineage>
        <taxon>Bacteria</taxon>
        <taxon>Bacillati</taxon>
        <taxon>Actinomycetota</taxon>
        <taxon>Actinomycetes</taxon>
        <taxon>Pseudonocardiales</taxon>
        <taxon>Pseudonocardiaceae</taxon>
        <taxon>Amycolatopsis</taxon>
    </lineage>
</organism>